<comment type="function">
    <text evidence="7">Part of the tripartite ATP-independent periplasmic (TRAP) transport system.</text>
</comment>
<dbReference type="RefSeq" id="WP_183703404.1">
    <property type="nucleotide sequence ID" value="NZ_JACHFE010000005.1"/>
</dbReference>
<feature type="transmembrane region" description="Helical" evidence="7">
    <location>
        <begin position="215"/>
        <end position="236"/>
    </location>
</feature>
<evidence type="ECO:0000256" key="2">
    <source>
        <dbReference type="ARBA" id="ARBA00022475"/>
    </source>
</evidence>
<keyword evidence="2" id="KW-1003">Cell membrane</keyword>
<feature type="transmembrane region" description="Helical" evidence="7">
    <location>
        <begin position="170"/>
        <end position="195"/>
    </location>
</feature>
<dbReference type="GO" id="GO:0022857">
    <property type="term" value="F:transmembrane transporter activity"/>
    <property type="evidence" value="ECO:0007669"/>
    <property type="project" value="UniProtKB-UniRule"/>
</dbReference>
<feature type="transmembrane region" description="Helical" evidence="7">
    <location>
        <begin position="242"/>
        <end position="258"/>
    </location>
</feature>
<evidence type="ECO:0000256" key="4">
    <source>
        <dbReference type="ARBA" id="ARBA00022692"/>
    </source>
</evidence>
<accession>A0A840UBI3</accession>
<comment type="caution">
    <text evidence="9">The sequence shown here is derived from an EMBL/GenBank/DDBJ whole genome shotgun (WGS) entry which is preliminary data.</text>
</comment>
<feature type="transmembrane region" description="Helical" evidence="7">
    <location>
        <begin position="401"/>
        <end position="422"/>
    </location>
</feature>
<dbReference type="NCBIfam" id="TIGR00786">
    <property type="entry name" value="dctM"/>
    <property type="match status" value="1"/>
</dbReference>
<evidence type="ECO:0000313" key="9">
    <source>
        <dbReference type="EMBL" id="MBB5321563.1"/>
    </source>
</evidence>
<organism evidence="9 10">
    <name type="scientific">Marinobacter oulmenensis</name>
    <dbReference type="NCBI Taxonomy" id="643747"/>
    <lineage>
        <taxon>Bacteria</taxon>
        <taxon>Pseudomonadati</taxon>
        <taxon>Pseudomonadota</taxon>
        <taxon>Gammaproteobacteria</taxon>
        <taxon>Pseudomonadales</taxon>
        <taxon>Marinobacteraceae</taxon>
        <taxon>Marinobacter</taxon>
    </lineage>
</organism>
<name>A0A840UBI3_9GAMM</name>
<feature type="domain" description="TRAP C4-dicarboxylate transport system permease DctM subunit" evidence="8">
    <location>
        <begin position="6"/>
        <end position="417"/>
    </location>
</feature>
<feature type="transmembrane region" description="Helical" evidence="7">
    <location>
        <begin position="46"/>
        <end position="70"/>
    </location>
</feature>
<proteinExistence type="inferred from homology"/>
<gene>
    <name evidence="9" type="ORF">HNR38_002057</name>
</gene>
<dbReference type="InterPro" id="IPR010656">
    <property type="entry name" value="DctM"/>
</dbReference>
<keyword evidence="4 7" id="KW-0812">Transmembrane</keyword>
<keyword evidence="7" id="KW-0813">Transport</keyword>
<sequence>MILITLIVLLVLLLLSVPVAATLIVLGLFLDEFFSPFPLVNAMGDVLWSASNSFLLIAIPLFILLGEILVRTGIAKGTYQALESWFSWLPGGLLHANLGTATLFSATSGSSVATAATIGTVAIPQGKELNYDQRLFTGSIAAGGTLGIMIPPSINLIVYGFLTETPIPQLFAAGMIPGLLLALLFVVGTAMICLWRPSLGGPSTHHTWGERFSGLRHLIPVLVLFGIVVGSIYAGWATPTEAASLGVIGAMVIAAIMGKLNKSVILEALEGTMRTTGMIMLIIMASYFLNFVLASAGITRELTSFLEAAGLGPYLTLLLVIALYIILGFFIETLSLMVITIPIVAPIIIGMGFDPVWFGILLILLIEMALITPPVGLNLYVVQGVRQGGSFNDVMVGALPYVAMMLLMAAALVLFPSIALFLPELLN</sequence>
<evidence type="ECO:0000259" key="8">
    <source>
        <dbReference type="Pfam" id="PF06808"/>
    </source>
</evidence>
<keyword evidence="6 7" id="KW-0472">Membrane</keyword>
<evidence type="ECO:0000256" key="1">
    <source>
        <dbReference type="ARBA" id="ARBA00004429"/>
    </source>
</evidence>
<dbReference type="EMBL" id="JACHFE010000005">
    <property type="protein sequence ID" value="MBB5321563.1"/>
    <property type="molecule type" value="Genomic_DNA"/>
</dbReference>
<comment type="similarity">
    <text evidence="7">Belongs to the TRAP transporter large permease family.</text>
</comment>
<keyword evidence="10" id="KW-1185">Reference proteome</keyword>
<dbReference type="PANTHER" id="PTHR33362:SF5">
    <property type="entry name" value="C4-DICARBOXYLATE TRAP TRANSPORTER LARGE PERMEASE PROTEIN DCTM"/>
    <property type="match status" value="1"/>
</dbReference>
<dbReference type="PIRSF" id="PIRSF006066">
    <property type="entry name" value="HI0050"/>
    <property type="match status" value="1"/>
</dbReference>
<evidence type="ECO:0000256" key="5">
    <source>
        <dbReference type="ARBA" id="ARBA00022989"/>
    </source>
</evidence>
<comment type="subunit">
    <text evidence="7">The complex comprises the extracytoplasmic solute receptor protein and the two transmembrane proteins.</text>
</comment>
<comment type="caution">
    <text evidence="7">Lacks conserved residue(s) required for the propagation of feature annotation.</text>
</comment>
<evidence type="ECO:0000256" key="7">
    <source>
        <dbReference type="RuleBase" id="RU369079"/>
    </source>
</evidence>
<protein>
    <recommendedName>
        <fullName evidence="7">TRAP transporter large permease protein</fullName>
    </recommendedName>
</protein>
<reference evidence="9 10" key="1">
    <citation type="submission" date="2020-08" db="EMBL/GenBank/DDBJ databases">
        <title>Genomic Encyclopedia of Type Strains, Phase IV (KMG-IV): sequencing the most valuable type-strain genomes for metagenomic binning, comparative biology and taxonomic classification.</title>
        <authorList>
            <person name="Goeker M."/>
        </authorList>
    </citation>
    <scope>NUCLEOTIDE SEQUENCE [LARGE SCALE GENOMIC DNA]</scope>
    <source>
        <strain evidence="9 10">DSM 22359</strain>
    </source>
</reference>
<feature type="transmembrane region" description="Helical" evidence="7">
    <location>
        <begin position="135"/>
        <end position="158"/>
    </location>
</feature>
<evidence type="ECO:0000256" key="6">
    <source>
        <dbReference type="ARBA" id="ARBA00023136"/>
    </source>
</evidence>
<feature type="transmembrane region" description="Helical" evidence="7">
    <location>
        <begin position="356"/>
        <end position="381"/>
    </location>
</feature>
<keyword evidence="5 7" id="KW-1133">Transmembrane helix</keyword>
<evidence type="ECO:0000256" key="3">
    <source>
        <dbReference type="ARBA" id="ARBA00022519"/>
    </source>
</evidence>
<feature type="transmembrane region" description="Helical" evidence="7">
    <location>
        <begin position="318"/>
        <end position="344"/>
    </location>
</feature>
<dbReference type="InterPro" id="IPR004681">
    <property type="entry name" value="TRAP_DctM"/>
</dbReference>
<dbReference type="AlphaFoldDB" id="A0A840UBI3"/>
<keyword evidence="3 7" id="KW-0997">Cell inner membrane</keyword>
<evidence type="ECO:0000313" key="10">
    <source>
        <dbReference type="Proteomes" id="UP000591735"/>
    </source>
</evidence>
<feature type="transmembrane region" description="Helical" evidence="7">
    <location>
        <begin position="279"/>
        <end position="298"/>
    </location>
</feature>
<comment type="subcellular location">
    <subcellularLocation>
        <location evidence="1 7">Cell inner membrane</location>
        <topology evidence="1 7">Multi-pass membrane protein</topology>
    </subcellularLocation>
</comment>
<dbReference type="Pfam" id="PF06808">
    <property type="entry name" value="DctM"/>
    <property type="match status" value="1"/>
</dbReference>
<dbReference type="Proteomes" id="UP000591735">
    <property type="component" value="Unassembled WGS sequence"/>
</dbReference>
<dbReference type="PANTHER" id="PTHR33362">
    <property type="entry name" value="SIALIC ACID TRAP TRANSPORTER PERMEASE PROTEIN SIAT-RELATED"/>
    <property type="match status" value="1"/>
</dbReference>
<dbReference type="GO" id="GO:0005886">
    <property type="term" value="C:plasma membrane"/>
    <property type="evidence" value="ECO:0007669"/>
    <property type="project" value="UniProtKB-SubCell"/>
</dbReference>